<name>A0A0W0ZDS5_9GAMM</name>
<dbReference type="Proteomes" id="UP000054926">
    <property type="component" value="Unassembled WGS sequence"/>
</dbReference>
<dbReference type="Pfam" id="PF18632">
    <property type="entry name" value="DUF5630"/>
    <property type="match status" value="1"/>
</dbReference>
<evidence type="ECO:0000313" key="2">
    <source>
        <dbReference type="Proteomes" id="UP000054926"/>
    </source>
</evidence>
<dbReference type="EMBL" id="LNYY01000021">
    <property type="protein sequence ID" value="KTD66974.1"/>
    <property type="molecule type" value="Genomic_DNA"/>
</dbReference>
<proteinExistence type="predicted"/>
<organism evidence="1 2">
    <name type="scientific">Legionella steelei</name>
    <dbReference type="NCBI Taxonomy" id="947033"/>
    <lineage>
        <taxon>Bacteria</taxon>
        <taxon>Pseudomonadati</taxon>
        <taxon>Pseudomonadota</taxon>
        <taxon>Gammaproteobacteria</taxon>
        <taxon>Legionellales</taxon>
        <taxon>Legionellaceae</taxon>
        <taxon>Legionella</taxon>
    </lineage>
</organism>
<dbReference type="OrthoDB" id="5649854at2"/>
<dbReference type="RefSeq" id="WP_058512006.1">
    <property type="nucleotide sequence ID" value="NZ_LNYY01000021.1"/>
</dbReference>
<dbReference type="STRING" id="947033.Lste_3180"/>
<sequence>MYSFFNFKTFNTSLKLTASDKLFIYVFNQANDEKKHELIKNPGIETITRIAHHNPAFEAFCRRTELTGYWTKIWCSYGAALTQQNSMSSILLFSQPQLNQFDLVRGAHFFYFSQKIRKEINRDFGFSELESLKMAIQYGSVHATQRYNTYIYQQLQQANAKESETLYSKLIANSKLMLPHYGSYGYMVLAEAMAHYCLWLHKNFELKQAKEAYTRVLESLDYAESILKESQYSIHNASLGLGLKCSNSLGFESPSQAKDFFIKYYEKLLESTTESAYARSPK</sequence>
<dbReference type="InterPro" id="IPR040808">
    <property type="entry name" value="DUF5630"/>
</dbReference>
<protein>
    <recommendedName>
        <fullName evidence="3">Ankyrin repeat protein</fullName>
    </recommendedName>
</protein>
<evidence type="ECO:0008006" key="3">
    <source>
        <dbReference type="Google" id="ProtNLM"/>
    </source>
</evidence>
<evidence type="ECO:0000313" key="1">
    <source>
        <dbReference type="EMBL" id="KTD66974.1"/>
    </source>
</evidence>
<reference evidence="1 2" key="1">
    <citation type="submission" date="2015-11" db="EMBL/GenBank/DDBJ databases">
        <title>Genomic analysis of 38 Legionella species identifies large and diverse effector repertoires.</title>
        <authorList>
            <person name="Burstein D."/>
            <person name="Amaro F."/>
            <person name="Zusman T."/>
            <person name="Lifshitz Z."/>
            <person name="Cohen O."/>
            <person name="Gilbert J.A."/>
            <person name="Pupko T."/>
            <person name="Shuman H.A."/>
            <person name="Segal G."/>
        </authorList>
    </citation>
    <scope>NUCLEOTIDE SEQUENCE [LARGE SCALE GENOMIC DNA]</scope>
    <source>
        <strain evidence="1 2">IMVS3376</strain>
    </source>
</reference>
<gene>
    <name evidence="1" type="ORF">Lste_3180</name>
</gene>
<comment type="caution">
    <text evidence="1">The sequence shown here is derived from an EMBL/GenBank/DDBJ whole genome shotgun (WGS) entry which is preliminary data.</text>
</comment>
<dbReference type="AlphaFoldDB" id="A0A0W0ZDS5"/>
<keyword evidence="2" id="KW-1185">Reference proteome</keyword>
<dbReference type="PATRIC" id="fig|947033.5.peg.3383"/>
<accession>A0A0W0ZDS5</accession>